<sequence length="305" mass="32463">MRWGRAYFALQAPAGAAWWIGVAVSPFIRETTLGSLDPLIVAVFDLPLFVLASALAAFAVRAAAWTATVWTLLVAVALAGYAIVTTEAGWGVLVMIAAAGGSVIGLALVVLGRIPTEWIIAGPFAFRPAAVHRPTGHLASTFGQLVLFWGFFLAAVPLLIEMFEDRLGLGIPFGPYATWAGAALLLPASALGIWSAITMALIGQGTPLPAAMASQLVVAGPYRFVRNPMAVAGITQGVAVGLMLSSWLVVGYALIGSVLWNYAVRPLEEADLAARFGEPYRRYQRAVRCWIPRIPEHRREVAAVD</sequence>
<gene>
    <name evidence="6" type="ORF">DDQ50_05695</name>
</gene>
<feature type="transmembrane region" description="Helical" evidence="5">
    <location>
        <begin position="40"/>
        <end position="60"/>
    </location>
</feature>
<dbReference type="EMBL" id="QEOP01000001">
    <property type="protein sequence ID" value="PVZ96384.1"/>
    <property type="molecule type" value="Genomic_DNA"/>
</dbReference>
<keyword evidence="7" id="KW-1185">Reference proteome</keyword>
<feature type="transmembrane region" description="Helical" evidence="5">
    <location>
        <begin position="180"/>
        <end position="202"/>
    </location>
</feature>
<accession>A0A2V1HZT3</accession>
<keyword evidence="4 5" id="KW-0472">Membrane</keyword>
<evidence type="ECO:0000256" key="5">
    <source>
        <dbReference type="SAM" id="Phobius"/>
    </source>
</evidence>
<dbReference type="GO" id="GO:0012505">
    <property type="term" value="C:endomembrane system"/>
    <property type="evidence" value="ECO:0007669"/>
    <property type="project" value="UniProtKB-SubCell"/>
</dbReference>
<feature type="transmembrane region" description="Helical" evidence="5">
    <location>
        <begin position="230"/>
        <end position="255"/>
    </location>
</feature>
<dbReference type="AlphaFoldDB" id="A0A2V1HZT3"/>
<keyword evidence="2 5" id="KW-0812">Transmembrane</keyword>
<feature type="transmembrane region" description="Helical" evidence="5">
    <location>
        <begin position="7"/>
        <end position="28"/>
    </location>
</feature>
<feature type="transmembrane region" description="Helical" evidence="5">
    <location>
        <begin position="142"/>
        <end position="160"/>
    </location>
</feature>
<evidence type="ECO:0000256" key="2">
    <source>
        <dbReference type="ARBA" id="ARBA00022692"/>
    </source>
</evidence>
<protein>
    <recommendedName>
        <fullName evidence="8">Isoprenylcysteine carboxylmethyltransferase family protein</fullName>
    </recommendedName>
</protein>
<dbReference type="Proteomes" id="UP000244893">
    <property type="component" value="Unassembled WGS sequence"/>
</dbReference>
<dbReference type="InterPro" id="IPR007318">
    <property type="entry name" value="Phopholipid_MeTrfase"/>
</dbReference>
<dbReference type="RefSeq" id="WP_116756119.1">
    <property type="nucleotide sequence ID" value="NZ_JBHUEX010000001.1"/>
</dbReference>
<evidence type="ECO:0000256" key="4">
    <source>
        <dbReference type="ARBA" id="ARBA00023136"/>
    </source>
</evidence>
<feature type="transmembrane region" description="Helical" evidence="5">
    <location>
        <begin position="67"/>
        <end position="84"/>
    </location>
</feature>
<evidence type="ECO:0000256" key="1">
    <source>
        <dbReference type="ARBA" id="ARBA00004127"/>
    </source>
</evidence>
<name>A0A2V1HZT3_9MICO</name>
<evidence type="ECO:0000313" key="6">
    <source>
        <dbReference type="EMBL" id="PVZ96384.1"/>
    </source>
</evidence>
<comment type="subcellular location">
    <subcellularLocation>
        <location evidence="1">Endomembrane system</location>
        <topology evidence="1">Multi-pass membrane protein</topology>
    </subcellularLocation>
</comment>
<keyword evidence="3 5" id="KW-1133">Transmembrane helix</keyword>
<evidence type="ECO:0008006" key="8">
    <source>
        <dbReference type="Google" id="ProtNLM"/>
    </source>
</evidence>
<proteinExistence type="predicted"/>
<evidence type="ECO:0000313" key="7">
    <source>
        <dbReference type="Proteomes" id="UP000244893"/>
    </source>
</evidence>
<dbReference type="Pfam" id="PF04191">
    <property type="entry name" value="PEMT"/>
    <property type="match status" value="1"/>
</dbReference>
<evidence type="ECO:0000256" key="3">
    <source>
        <dbReference type="ARBA" id="ARBA00022989"/>
    </source>
</evidence>
<feature type="transmembrane region" description="Helical" evidence="5">
    <location>
        <begin position="90"/>
        <end position="111"/>
    </location>
</feature>
<comment type="caution">
    <text evidence="6">The sequence shown here is derived from an EMBL/GenBank/DDBJ whole genome shotgun (WGS) entry which is preliminary data.</text>
</comment>
<dbReference type="OrthoDB" id="941586at2"/>
<organism evidence="6 7">
    <name type="scientific">Amnibacterium flavum</name>
    <dbReference type="NCBI Taxonomy" id="2173173"/>
    <lineage>
        <taxon>Bacteria</taxon>
        <taxon>Bacillati</taxon>
        <taxon>Actinomycetota</taxon>
        <taxon>Actinomycetes</taxon>
        <taxon>Micrococcales</taxon>
        <taxon>Microbacteriaceae</taxon>
        <taxon>Amnibacterium</taxon>
    </lineage>
</organism>
<reference evidence="6 7" key="1">
    <citation type="submission" date="2018-05" db="EMBL/GenBank/DDBJ databases">
        <title>Amnibacterium sp. M8JJ-5, whole genome shotgun sequence.</title>
        <authorList>
            <person name="Tuo L."/>
        </authorList>
    </citation>
    <scope>NUCLEOTIDE SEQUENCE [LARGE SCALE GENOMIC DNA]</scope>
    <source>
        <strain evidence="6 7">M8JJ-5</strain>
    </source>
</reference>
<dbReference type="Gene3D" id="1.20.120.1630">
    <property type="match status" value="1"/>
</dbReference>